<feature type="compositionally biased region" description="Basic and acidic residues" evidence="1">
    <location>
        <begin position="250"/>
        <end position="264"/>
    </location>
</feature>
<feature type="region of interest" description="Disordered" evidence="1">
    <location>
        <begin position="242"/>
        <end position="271"/>
    </location>
</feature>
<dbReference type="EMBL" id="JAGKQM010000018">
    <property type="protein sequence ID" value="KAH0866008.1"/>
    <property type="molecule type" value="Genomic_DNA"/>
</dbReference>
<organism evidence="2 3">
    <name type="scientific">Brassica napus</name>
    <name type="common">Rape</name>
    <dbReference type="NCBI Taxonomy" id="3708"/>
    <lineage>
        <taxon>Eukaryota</taxon>
        <taxon>Viridiplantae</taxon>
        <taxon>Streptophyta</taxon>
        <taxon>Embryophyta</taxon>
        <taxon>Tracheophyta</taxon>
        <taxon>Spermatophyta</taxon>
        <taxon>Magnoliopsida</taxon>
        <taxon>eudicotyledons</taxon>
        <taxon>Gunneridae</taxon>
        <taxon>Pentapetalae</taxon>
        <taxon>rosids</taxon>
        <taxon>malvids</taxon>
        <taxon>Brassicales</taxon>
        <taxon>Brassicaceae</taxon>
        <taxon>Brassiceae</taxon>
        <taxon>Brassica</taxon>
    </lineage>
</organism>
<accession>A0ABQ7YFE1</accession>
<gene>
    <name evidence="2" type="ORF">HID58_083219</name>
</gene>
<dbReference type="Proteomes" id="UP000824890">
    <property type="component" value="Unassembled WGS sequence"/>
</dbReference>
<reference evidence="2 3" key="1">
    <citation type="submission" date="2021-05" db="EMBL/GenBank/DDBJ databases">
        <title>Genome Assembly of Synthetic Allotetraploid Brassica napus Reveals Homoeologous Exchanges between Subgenomes.</title>
        <authorList>
            <person name="Davis J.T."/>
        </authorList>
    </citation>
    <scope>NUCLEOTIDE SEQUENCE [LARGE SCALE GENOMIC DNA]</scope>
    <source>
        <strain evidence="3">cv. Da-Ae</strain>
        <tissue evidence="2">Seedling</tissue>
    </source>
</reference>
<comment type="caution">
    <text evidence="2">The sequence shown here is derived from an EMBL/GenBank/DDBJ whole genome shotgun (WGS) entry which is preliminary data.</text>
</comment>
<protein>
    <submittedName>
        <fullName evidence="2">Uncharacterized protein</fullName>
    </submittedName>
</protein>
<evidence type="ECO:0000256" key="1">
    <source>
        <dbReference type="SAM" id="MobiDB-lite"/>
    </source>
</evidence>
<feature type="compositionally biased region" description="Basic and acidic residues" evidence="1">
    <location>
        <begin position="81"/>
        <end position="111"/>
    </location>
</feature>
<feature type="region of interest" description="Disordered" evidence="1">
    <location>
        <begin position="163"/>
        <end position="209"/>
    </location>
</feature>
<feature type="compositionally biased region" description="Basic and acidic residues" evidence="1">
    <location>
        <begin position="184"/>
        <end position="198"/>
    </location>
</feature>
<keyword evidence="3" id="KW-1185">Reference proteome</keyword>
<sequence length="271" mass="31402">MAHRRLSLAEKGKGMEIGPQQPLRAARVKAPAPDNSELIRKHHLTLIGREAAGKLYIEENQTLHKETSRPPTGEFRSSSSKAKEYRNETFARDSYSREHQNSYAAREDRRYGQNYPNNRENRATWRDRGSFVENSTRYHPYKRKENFDNASRQQVYREVRRIDPEARQNARGSESQGHSNYVRDNPRLREEVRREESSSSKTLVNPAERGIPLQREPLHLGKKAMEVALGEVRDTMLQYTKVADPTKSAARQERVRQAEEKGQLETDSTTQ</sequence>
<feature type="compositionally biased region" description="Basic and acidic residues" evidence="1">
    <location>
        <begin position="119"/>
        <end position="128"/>
    </location>
</feature>
<feature type="compositionally biased region" description="Polar residues" evidence="1">
    <location>
        <begin position="170"/>
        <end position="179"/>
    </location>
</feature>
<name>A0ABQ7YFE1_BRANA</name>
<proteinExistence type="predicted"/>
<feature type="region of interest" description="Disordered" evidence="1">
    <location>
        <begin position="1"/>
        <end position="31"/>
    </location>
</feature>
<evidence type="ECO:0000313" key="3">
    <source>
        <dbReference type="Proteomes" id="UP000824890"/>
    </source>
</evidence>
<feature type="region of interest" description="Disordered" evidence="1">
    <location>
        <begin position="61"/>
        <end position="128"/>
    </location>
</feature>
<evidence type="ECO:0000313" key="2">
    <source>
        <dbReference type="EMBL" id="KAH0866008.1"/>
    </source>
</evidence>